<gene>
    <name evidence="9" type="ORF">HCA69_00825</name>
</gene>
<dbReference type="Proteomes" id="UP000535908">
    <property type="component" value="Unassembled WGS sequence"/>
</dbReference>
<evidence type="ECO:0000256" key="6">
    <source>
        <dbReference type="ARBA" id="ARBA00023136"/>
    </source>
</evidence>
<proteinExistence type="inferred from homology"/>
<keyword evidence="5 7" id="KW-1133">Transmembrane helix</keyword>
<accession>A0A7X0Y0Q7</accession>
<evidence type="ECO:0000259" key="8">
    <source>
        <dbReference type="Pfam" id="PF09335"/>
    </source>
</evidence>
<dbReference type="RefSeq" id="WP_185525219.1">
    <property type="nucleotide sequence ID" value="NZ_JAARWN010000001.1"/>
</dbReference>
<evidence type="ECO:0000256" key="7">
    <source>
        <dbReference type="SAM" id="Phobius"/>
    </source>
</evidence>
<evidence type="ECO:0000256" key="5">
    <source>
        <dbReference type="ARBA" id="ARBA00022989"/>
    </source>
</evidence>
<organism evidence="9 10">
    <name type="scientific">Listeria grandensis</name>
    <dbReference type="NCBI Taxonomy" id="1494963"/>
    <lineage>
        <taxon>Bacteria</taxon>
        <taxon>Bacillati</taxon>
        <taxon>Bacillota</taxon>
        <taxon>Bacilli</taxon>
        <taxon>Bacillales</taxon>
        <taxon>Listeriaceae</taxon>
        <taxon>Listeria</taxon>
    </lineage>
</organism>
<feature type="transmembrane region" description="Helical" evidence="7">
    <location>
        <begin position="20"/>
        <end position="46"/>
    </location>
</feature>
<feature type="transmembrane region" description="Helical" evidence="7">
    <location>
        <begin position="180"/>
        <end position="200"/>
    </location>
</feature>
<evidence type="ECO:0000313" key="10">
    <source>
        <dbReference type="Proteomes" id="UP000535908"/>
    </source>
</evidence>
<dbReference type="PANTHER" id="PTHR42709">
    <property type="entry name" value="ALKALINE PHOSPHATASE LIKE PROTEIN"/>
    <property type="match status" value="1"/>
</dbReference>
<feature type="domain" description="VTT" evidence="8">
    <location>
        <begin position="38"/>
        <end position="164"/>
    </location>
</feature>
<dbReference type="AlphaFoldDB" id="A0A7X0Y0Q7"/>
<keyword evidence="4 7" id="KW-0812">Transmembrane</keyword>
<comment type="subcellular location">
    <subcellularLocation>
        <location evidence="1">Cell membrane</location>
        <topology evidence="1">Multi-pass membrane protein</topology>
    </subcellularLocation>
</comment>
<dbReference type="Pfam" id="PF09335">
    <property type="entry name" value="VTT_dom"/>
    <property type="match status" value="1"/>
</dbReference>
<comment type="caution">
    <text evidence="9">The sequence shown here is derived from an EMBL/GenBank/DDBJ whole genome shotgun (WGS) entry which is preliminary data.</text>
</comment>
<sequence>MLHSIVEALQNFVMTLIDLFGHWGIFWAMVIESVCIPLPSEVVMLFGGFMAEAGDLNFWLVVFAGISGNLVGSLIAYYIGKFGGRALVLKFGKYIFLNVGHLDLAEHWFQKYGASAVFFGRILPVIRTFISLPAGIANMNIWKFVIYTILGCIPWNIFLTYLGYKLGANWSVVEQYTRPISYAMLALLVVIVVYLIVKIVKKRKTGVEKMKEDGR</sequence>
<dbReference type="InterPro" id="IPR051311">
    <property type="entry name" value="DedA_domain"/>
</dbReference>
<evidence type="ECO:0000256" key="1">
    <source>
        <dbReference type="ARBA" id="ARBA00004651"/>
    </source>
</evidence>
<dbReference type="GO" id="GO:0005886">
    <property type="term" value="C:plasma membrane"/>
    <property type="evidence" value="ECO:0007669"/>
    <property type="project" value="UniProtKB-SubCell"/>
</dbReference>
<evidence type="ECO:0000256" key="3">
    <source>
        <dbReference type="ARBA" id="ARBA00022475"/>
    </source>
</evidence>
<comment type="similarity">
    <text evidence="2">Belongs to the DedA family.</text>
</comment>
<protein>
    <submittedName>
        <fullName evidence="9">DedA family protein</fullName>
    </submittedName>
</protein>
<feature type="transmembrane region" description="Helical" evidence="7">
    <location>
        <begin position="58"/>
        <end position="79"/>
    </location>
</feature>
<dbReference type="InterPro" id="IPR032816">
    <property type="entry name" value="VTT_dom"/>
</dbReference>
<name>A0A7X0Y0Q7_9LIST</name>
<reference evidence="9 10" key="1">
    <citation type="submission" date="2020-03" db="EMBL/GenBank/DDBJ databases">
        <title>Soil Listeria distribution.</title>
        <authorList>
            <person name="Liao J."/>
            <person name="Wiedmann M."/>
        </authorList>
    </citation>
    <scope>NUCLEOTIDE SEQUENCE [LARGE SCALE GENOMIC DNA]</scope>
    <source>
        <strain evidence="9 10">FSL L7-0741</strain>
    </source>
</reference>
<evidence type="ECO:0000256" key="2">
    <source>
        <dbReference type="ARBA" id="ARBA00010792"/>
    </source>
</evidence>
<dbReference type="PANTHER" id="PTHR42709:SF6">
    <property type="entry name" value="UNDECAPRENYL PHOSPHATE TRANSPORTER A"/>
    <property type="match status" value="1"/>
</dbReference>
<dbReference type="EMBL" id="JAARWN010000001">
    <property type="protein sequence ID" value="MBC1934887.1"/>
    <property type="molecule type" value="Genomic_DNA"/>
</dbReference>
<feature type="transmembrane region" description="Helical" evidence="7">
    <location>
        <begin position="144"/>
        <end position="164"/>
    </location>
</feature>
<keyword evidence="3" id="KW-1003">Cell membrane</keyword>
<keyword evidence="6 7" id="KW-0472">Membrane</keyword>
<evidence type="ECO:0000313" key="9">
    <source>
        <dbReference type="EMBL" id="MBC1934887.1"/>
    </source>
</evidence>
<evidence type="ECO:0000256" key="4">
    <source>
        <dbReference type="ARBA" id="ARBA00022692"/>
    </source>
</evidence>